<keyword evidence="2" id="KW-1133">Transmembrane helix</keyword>
<feature type="transmembrane region" description="Helical" evidence="2">
    <location>
        <begin position="137"/>
        <end position="157"/>
    </location>
</feature>
<dbReference type="GO" id="GO:0046583">
    <property type="term" value="F:monoatomic cation efflux transmembrane transporter activity"/>
    <property type="evidence" value="ECO:0007669"/>
    <property type="project" value="TreeGrafter"/>
</dbReference>
<feature type="transmembrane region" description="Helical" evidence="2">
    <location>
        <begin position="102"/>
        <end position="125"/>
    </location>
</feature>
<comment type="caution">
    <text evidence="3">The sequence shown here is derived from an EMBL/GenBank/DDBJ whole genome shotgun (WGS) entry which is preliminary data.</text>
</comment>
<dbReference type="Proteomes" id="UP000440713">
    <property type="component" value="Unassembled WGS sequence"/>
</dbReference>
<dbReference type="PANTHER" id="PTHR37955:SF1">
    <property type="entry name" value="DEP DOMAIN-CONTAINING PROTEIN"/>
    <property type="match status" value="1"/>
</dbReference>
<dbReference type="AlphaFoldDB" id="A0A6N7WYR3"/>
<keyword evidence="4" id="KW-1185">Reference proteome</keyword>
<feature type="transmembrane region" description="Helical" evidence="2">
    <location>
        <begin position="289"/>
        <end position="310"/>
    </location>
</feature>
<organism evidence="3 4">
    <name type="scientific">Peptostreptococcus porci</name>
    <dbReference type="NCBI Taxonomy" id="2652282"/>
    <lineage>
        <taxon>Bacteria</taxon>
        <taxon>Bacillati</taxon>
        <taxon>Bacillota</taxon>
        <taxon>Clostridia</taxon>
        <taxon>Peptostreptococcales</taxon>
        <taxon>Peptostreptococcaceae</taxon>
        <taxon>Peptostreptococcus</taxon>
    </lineage>
</organism>
<evidence type="ECO:0000313" key="3">
    <source>
        <dbReference type="EMBL" id="MST61938.1"/>
    </source>
</evidence>
<evidence type="ECO:0008006" key="5">
    <source>
        <dbReference type="Google" id="ProtNLM"/>
    </source>
</evidence>
<dbReference type="GO" id="GO:0005886">
    <property type="term" value="C:plasma membrane"/>
    <property type="evidence" value="ECO:0007669"/>
    <property type="project" value="TreeGrafter"/>
</dbReference>
<feature type="compositionally biased region" description="Basic and acidic residues" evidence="1">
    <location>
        <begin position="348"/>
        <end position="403"/>
    </location>
</feature>
<dbReference type="EMBL" id="VUNE01000001">
    <property type="protein sequence ID" value="MST61938.1"/>
    <property type="molecule type" value="Genomic_DNA"/>
</dbReference>
<accession>A0A6N7WYR3</accession>
<feature type="transmembrane region" description="Helical" evidence="2">
    <location>
        <begin position="12"/>
        <end position="33"/>
    </location>
</feature>
<evidence type="ECO:0000256" key="1">
    <source>
        <dbReference type="SAM" id="MobiDB-lite"/>
    </source>
</evidence>
<dbReference type="PANTHER" id="PTHR37955">
    <property type="entry name" value="TELLURITE RESISTANCE PROTEIN TEHA"/>
    <property type="match status" value="1"/>
</dbReference>
<feature type="transmembrane region" description="Helical" evidence="2">
    <location>
        <begin position="219"/>
        <end position="242"/>
    </location>
</feature>
<feature type="region of interest" description="Disordered" evidence="1">
    <location>
        <begin position="348"/>
        <end position="416"/>
    </location>
</feature>
<evidence type="ECO:0000313" key="4">
    <source>
        <dbReference type="Proteomes" id="UP000440713"/>
    </source>
</evidence>
<dbReference type="InterPro" id="IPR038665">
    <property type="entry name" value="Voltage-dep_anion_channel_sf"/>
</dbReference>
<feature type="transmembrane region" description="Helical" evidence="2">
    <location>
        <begin position="39"/>
        <end position="61"/>
    </location>
</feature>
<name>A0A6N7WYR3_9FIRM</name>
<dbReference type="InterPro" id="IPR052951">
    <property type="entry name" value="Tellurite_res_ion_channel"/>
</dbReference>
<feature type="transmembrane region" description="Helical" evidence="2">
    <location>
        <begin position="195"/>
        <end position="213"/>
    </location>
</feature>
<proteinExistence type="predicted"/>
<feature type="transmembrane region" description="Helical" evidence="2">
    <location>
        <begin position="73"/>
        <end position="96"/>
    </location>
</feature>
<dbReference type="CDD" id="cd09325">
    <property type="entry name" value="TDT_C4-dicarb_trans"/>
    <property type="match status" value="1"/>
</dbReference>
<keyword evidence="2" id="KW-0472">Membrane</keyword>
<feature type="transmembrane region" description="Helical" evidence="2">
    <location>
        <begin position="249"/>
        <end position="269"/>
    </location>
</feature>
<dbReference type="Gene3D" id="1.50.10.150">
    <property type="entry name" value="Voltage-dependent anion channel"/>
    <property type="match status" value="1"/>
</dbReference>
<feature type="transmembrane region" description="Helical" evidence="2">
    <location>
        <begin position="163"/>
        <end position="183"/>
    </location>
</feature>
<gene>
    <name evidence="3" type="ORF">FYJ71_02980</name>
</gene>
<evidence type="ECO:0000256" key="2">
    <source>
        <dbReference type="SAM" id="Phobius"/>
    </source>
</evidence>
<keyword evidence="2" id="KW-0812">Transmembrane</keyword>
<sequence length="416" mass="46965">MIREVIFLKDFTSKIPTPITSLALGWVILGNVFQGVNTFLSDLCMVASLILIVLTFASLLLNPKKIIESFKTSVGMSLFTSITMALMMISIWMKGVFGQANIYIWVVGVILHSIILVIFTIRYVVNFNLNNVTPSWFLVYTGLGIGAITCRDFGMIVFGKATLSFIIFVSVVLAIPILISIFVKRQKVKNAYKPLFSLISVPLGIIIPAYIFVSEKVSSSTVLWMTILLQIIFVVVLINSLLQVFNGFYPGWSCYTVSSAITLYATSVANDLFISKKLNYVFFQYLLDVEYVVVFIICSIVLLAYLINVLDDPSTEGTHLNLTNSNHNSAAINRFSISDIFSSNNKAKERKLSREKRRNSVSDSEKNDKPEKKDVRSRSSRKIRETSKREMENQVNKKEKKVFDEEEMDKFSSLID</sequence>
<protein>
    <recommendedName>
        <fullName evidence="5">Tellurite resistance protein TehA</fullName>
    </recommendedName>
</protein>
<reference evidence="3 4" key="1">
    <citation type="submission" date="2019-08" db="EMBL/GenBank/DDBJ databases">
        <title>In-depth cultivation of the pig gut microbiome towards novel bacterial diversity and tailored functional studies.</title>
        <authorList>
            <person name="Wylensek D."/>
            <person name="Hitch T.C.A."/>
            <person name="Clavel T."/>
        </authorList>
    </citation>
    <scope>NUCLEOTIDE SEQUENCE [LARGE SCALE GENOMIC DNA]</scope>
    <source>
        <strain evidence="3 4">WCA-SAB-591-4A-A</strain>
    </source>
</reference>